<accession>A0A7J6GJA4</accession>
<feature type="compositionally biased region" description="Polar residues" evidence="1">
    <location>
        <begin position="26"/>
        <end position="36"/>
    </location>
</feature>
<dbReference type="Proteomes" id="UP000583929">
    <property type="component" value="Unassembled WGS sequence"/>
</dbReference>
<name>A0A7J6GJA4_CANSA</name>
<organism evidence="2 3">
    <name type="scientific">Cannabis sativa</name>
    <name type="common">Hemp</name>
    <name type="synonym">Marijuana</name>
    <dbReference type="NCBI Taxonomy" id="3483"/>
    <lineage>
        <taxon>Eukaryota</taxon>
        <taxon>Viridiplantae</taxon>
        <taxon>Streptophyta</taxon>
        <taxon>Embryophyta</taxon>
        <taxon>Tracheophyta</taxon>
        <taxon>Spermatophyta</taxon>
        <taxon>Magnoliopsida</taxon>
        <taxon>eudicotyledons</taxon>
        <taxon>Gunneridae</taxon>
        <taxon>Pentapetalae</taxon>
        <taxon>rosids</taxon>
        <taxon>fabids</taxon>
        <taxon>Rosales</taxon>
        <taxon>Cannabaceae</taxon>
        <taxon>Cannabis</taxon>
    </lineage>
</organism>
<proteinExistence type="predicted"/>
<dbReference type="SUPFAM" id="SSF56219">
    <property type="entry name" value="DNase I-like"/>
    <property type="match status" value="1"/>
</dbReference>
<comment type="caution">
    <text evidence="2">The sequence shown here is derived from an EMBL/GenBank/DDBJ whole genome shotgun (WGS) entry which is preliminary data.</text>
</comment>
<dbReference type="EMBL" id="JAATIQ010000101">
    <property type="protein sequence ID" value="KAF4382420.1"/>
    <property type="molecule type" value="Genomic_DNA"/>
</dbReference>
<dbReference type="Gene3D" id="3.60.10.10">
    <property type="entry name" value="Endonuclease/exonuclease/phosphatase"/>
    <property type="match status" value="1"/>
</dbReference>
<dbReference type="InterPro" id="IPR036691">
    <property type="entry name" value="Endo/exonu/phosph_ase_sf"/>
</dbReference>
<evidence type="ECO:0000313" key="3">
    <source>
        <dbReference type="Proteomes" id="UP000583929"/>
    </source>
</evidence>
<sequence length="252" mass="27933">MKAAPRRRNHTIGSRWLRNGPVPRATTASPSETNDGGQEHVRRPPVEEEERSSESKRDPNVSGGNHGLQSGNPMNHGNKLLIGNGDSQSIILKGPAFSLQDGKGKSQLGGNSMEEGKEEWRLTGVYGESRRTHRQETWDLLRTLKLSSSLPWCILGDLNNVASQQDKRGGQPYPQLIKDCWDSMNNEDIVKKIQACADKLTEWGKDITGSFKLSDHQVLRFQRRITQPESKSLKTLAGQKGVKTSRAASKQG</sequence>
<evidence type="ECO:0008006" key="4">
    <source>
        <dbReference type="Google" id="ProtNLM"/>
    </source>
</evidence>
<feature type="region of interest" description="Disordered" evidence="1">
    <location>
        <begin position="1"/>
        <end position="82"/>
    </location>
</feature>
<feature type="region of interest" description="Disordered" evidence="1">
    <location>
        <begin position="230"/>
        <end position="252"/>
    </location>
</feature>
<keyword evidence="3" id="KW-1185">Reference proteome</keyword>
<feature type="compositionally biased region" description="Basic residues" evidence="1">
    <location>
        <begin position="1"/>
        <end position="10"/>
    </location>
</feature>
<protein>
    <recommendedName>
        <fullName evidence="4">Endonuclease/exonuclease/phosphatase domain-containing protein</fullName>
    </recommendedName>
</protein>
<gene>
    <name evidence="2" type="ORF">G4B88_011372</name>
</gene>
<dbReference type="AlphaFoldDB" id="A0A7J6GJA4"/>
<evidence type="ECO:0000256" key="1">
    <source>
        <dbReference type="SAM" id="MobiDB-lite"/>
    </source>
</evidence>
<feature type="compositionally biased region" description="Basic and acidic residues" evidence="1">
    <location>
        <begin position="37"/>
        <end position="59"/>
    </location>
</feature>
<evidence type="ECO:0000313" key="2">
    <source>
        <dbReference type="EMBL" id="KAF4382420.1"/>
    </source>
</evidence>
<reference evidence="2 3" key="1">
    <citation type="journal article" date="2020" name="bioRxiv">
        <title>Sequence and annotation of 42 cannabis genomes reveals extensive copy number variation in cannabinoid synthesis and pathogen resistance genes.</title>
        <authorList>
            <person name="Mckernan K.J."/>
            <person name="Helbert Y."/>
            <person name="Kane L.T."/>
            <person name="Ebling H."/>
            <person name="Zhang L."/>
            <person name="Liu B."/>
            <person name="Eaton Z."/>
            <person name="Mclaughlin S."/>
            <person name="Kingan S."/>
            <person name="Baybayan P."/>
            <person name="Concepcion G."/>
            <person name="Jordan M."/>
            <person name="Riva A."/>
            <person name="Barbazuk W."/>
            <person name="Harkins T."/>
        </authorList>
    </citation>
    <scope>NUCLEOTIDE SEQUENCE [LARGE SCALE GENOMIC DNA]</scope>
    <source>
        <strain evidence="3">cv. Jamaican Lion 4</strain>
        <tissue evidence="2">Leaf</tissue>
    </source>
</reference>